<protein>
    <submittedName>
        <fullName evidence="2">PTS system, mannose-specific IIC component</fullName>
    </submittedName>
</protein>
<dbReference type="STRING" id="617002.SAMN05660653_02473"/>
<accession>A0A1G6DYD1</accession>
<dbReference type="GO" id="GO:0009401">
    <property type="term" value="P:phosphoenolpyruvate-dependent sugar phosphotransferase system"/>
    <property type="evidence" value="ECO:0007669"/>
    <property type="project" value="UniProtKB-KW"/>
</dbReference>
<name>A0A1G6DYD1_9BACT</name>
<evidence type="ECO:0000256" key="1">
    <source>
        <dbReference type="SAM" id="Phobius"/>
    </source>
</evidence>
<evidence type="ECO:0000313" key="3">
    <source>
        <dbReference type="Proteomes" id="UP000198771"/>
    </source>
</evidence>
<feature type="transmembrane region" description="Helical" evidence="1">
    <location>
        <begin position="12"/>
        <end position="32"/>
    </location>
</feature>
<gene>
    <name evidence="2" type="ORF">SAMN05660653_02473</name>
</gene>
<feature type="transmembrane region" description="Helical" evidence="1">
    <location>
        <begin position="173"/>
        <end position="193"/>
    </location>
</feature>
<organism evidence="2 3">
    <name type="scientific">Desulfonatronum thiosulfatophilum</name>
    <dbReference type="NCBI Taxonomy" id="617002"/>
    <lineage>
        <taxon>Bacteria</taxon>
        <taxon>Pseudomonadati</taxon>
        <taxon>Thermodesulfobacteriota</taxon>
        <taxon>Desulfovibrionia</taxon>
        <taxon>Desulfovibrionales</taxon>
        <taxon>Desulfonatronaceae</taxon>
        <taxon>Desulfonatronum</taxon>
    </lineage>
</organism>
<dbReference type="AlphaFoldDB" id="A0A1G6DYD1"/>
<reference evidence="2 3" key="1">
    <citation type="submission" date="2016-10" db="EMBL/GenBank/DDBJ databases">
        <authorList>
            <person name="de Groot N.N."/>
        </authorList>
    </citation>
    <scope>NUCLEOTIDE SEQUENCE [LARGE SCALE GENOMIC DNA]</scope>
    <source>
        <strain evidence="2 3">ASO4-2</strain>
    </source>
</reference>
<dbReference type="GO" id="GO:0005886">
    <property type="term" value="C:plasma membrane"/>
    <property type="evidence" value="ECO:0007669"/>
    <property type="project" value="UniProtKB-SubCell"/>
</dbReference>
<keyword evidence="1" id="KW-0812">Transmembrane</keyword>
<evidence type="ECO:0000313" key="2">
    <source>
        <dbReference type="EMBL" id="SDB50122.1"/>
    </source>
</evidence>
<dbReference type="EMBL" id="FMXO01000014">
    <property type="protein sequence ID" value="SDB50122.1"/>
    <property type="molecule type" value="Genomic_DNA"/>
</dbReference>
<keyword evidence="3" id="KW-1185">Reference proteome</keyword>
<dbReference type="OrthoDB" id="5470835at2"/>
<dbReference type="Proteomes" id="UP000198771">
    <property type="component" value="Unassembled WGS sequence"/>
</dbReference>
<keyword evidence="1" id="KW-0472">Membrane</keyword>
<feature type="transmembrane region" description="Helical" evidence="1">
    <location>
        <begin position="200"/>
        <end position="217"/>
    </location>
</feature>
<proteinExistence type="predicted"/>
<feature type="transmembrane region" description="Helical" evidence="1">
    <location>
        <begin position="39"/>
        <end position="60"/>
    </location>
</feature>
<feature type="transmembrane region" description="Helical" evidence="1">
    <location>
        <begin position="80"/>
        <end position="100"/>
    </location>
</feature>
<keyword evidence="1" id="KW-1133">Transmembrane helix</keyword>
<feature type="transmembrane region" description="Helical" evidence="1">
    <location>
        <begin position="140"/>
        <end position="161"/>
    </location>
</feature>
<dbReference type="RefSeq" id="WP_092122188.1">
    <property type="nucleotide sequence ID" value="NZ_FMXO01000014.1"/>
</dbReference>
<sequence length="220" mass="24845">MFFFVLFSLARFGLNIGFLDRPLVIGMIWAAVTGHWETALPAAVFFELFFLDLFPIGTYIPPHGPFALLTTLALAHTFDISQPPAIFMLMLLCLPMAFLGSKLEHAHRRRQNVEYTRMLLSTRSGREHSVAMSSLVGKSFFPLCMLNLVVFVLVMALLVPLTDWLLHHVRGRVLVLPITWPMIWMLGTIGALLSLRSRRVYAILLVAVFLAGGIYWVNVM</sequence>